<comment type="catalytic activity">
    <reaction evidence="1">
        <text>(R)-pantoate + ATP = (R)-4-phosphopantoate + ADP + H(+)</text>
        <dbReference type="Rhea" id="RHEA:28246"/>
        <dbReference type="ChEBI" id="CHEBI:15378"/>
        <dbReference type="ChEBI" id="CHEBI:15980"/>
        <dbReference type="ChEBI" id="CHEBI:30616"/>
        <dbReference type="ChEBI" id="CHEBI:61294"/>
        <dbReference type="ChEBI" id="CHEBI:456216"/>
        <dbReference type="EC" id="2.7.1.169"/>
    </reaction>
</comment>
<evidence type="ECO:0000313" key="11">
    <source>
        <dbReference type="Proteomes" id="UP000061362"/>
    </source>
</evidence>
<dbReference type="EMBL" id="CP012175">
    <property type="protein sequence ID" value="AKV80464.1"/>
    <property type="molecule type" value="Genomic_DNA"/>
</dbReference>
<keyword evidence="1" id="KW-0547">Nucleotide-binding</keyword>
<dbReference type="InterPro" id="IPR012043">
    <property type="entry name" value="PoK"/>
</dbReference>
<dbReference type="Proteomes" id="UP000056255">
    <property type="component" value="Chromosome"/>
</dbReference>
<reference evidence="3 9" key="1">
    <citation type="journal article" date="2014" name="J. Bacteriol.">
        <title>Role of an Archaeal PitA Transporter in the Copper and Arsenic Resistance of Metallosphaera sedula, an Extreme Thermoacidophile.</title>
        <authorList>
            <person name="McCarthy S."/>
            <person name="Ai C."/>
            <person name="Wheaton G."/>
            <person name="Tevatia R."/>
            <person name="Eckrich V."/>
            <person name="Kelly R."/>
            <person name="Blum P."/>
        </authorList>
    </citation>
    <scope>NUCLEOTIDE SEQUENCE [LARGE SCALE GENOMIC DNA]</scope>
    <source>
        <strain evidence="3 9">CuR1</strain>
    </source>
</reference>
<evidence type="ECO:0000313" key="7">
    <source>
        <dbReference type="EMBL" id="AKV80464.1"/>
    </source>
</evidence>
<evidence type="ECO:0000313" key="6">
    <source>
        <dbReference type="EMBL" id="AKV78219.1"/>
    </source>
</evidence>
<dbReference type="GO" id="GO:0005524">
    <property type="term" value="F:ATP binding"/>
    <property type="evidence" value="ECO:0007669"/>
    <property type="project" value="UniProtKB-KW"/>
</dbReference>
<dbReference type="Proteomes" id="UP000029084">
    <property type="component" value="Chromosome"/>
</dbReference>
<dbReference type="PANTHER" id="PTHR42282">
    <property type="entry name" value="PANTOATE KINASE-RELATED"/>
    <property type="match status" value="1"/>
</dbReference>
<evidence type="ECO:0000313" key="10">
    <source>
        <dbReference type="Proteomes" id="UP000056255"/>
    </source>
</evidence>
<dbReference type="PIRSF" id="PIRSF016896">
    <property type="entry name" value="GHMP_arc_MJ0969"/>
    <property type="match status" value="1"/>
</dbReference>
<dbReference type="GeneID" id="91755066"/>
<evidence type="ECO:0000313" key="5">
    <source>
        <dbReference type="EMBL" id="AKV75968.1"/>
    </source>
</evidence>
<dbReference type="EMBL" id="CP012176">
    <property type="protein sequence ID" value="AKV82711.1"/>
    <property type="molecule type" value="Genomic_DNA"/>
</dbReference>
<organism evidence="3 9">
    <name type="scientific">Metallosphaera sedula</name>
    <dbReference type="NCBI Taxonomy" id="43687"/>
    <lineage>
        <taxon>Archaea</taxon>
        <taxon>Thermoproteota</taxon>
        <taxon>Thermoprotei</taxon>
        <taxon>Sulfolobales</taxon>
        <taxon>Sulfolobaceae</taxon>
        <taxon>Metallosphaera</taxon>
    </lineage>
</organism>
<sequence length="247" mass="27261">MVDVVIPISVSGIWRPFISDNPTRSGSIGITVILEPYSFARVTEGEGVYLNGNPVKMKNLEYLEAKMGKVRVNMESKVPLGFGYGMSASVSLAYALGASQIRGIDLEQAALLAHESEVISGNGLGDVVSQFFGRNIVYRERPGFPPYGVIRIFEISSDDIYSKPLEALPTKSILQPLDVSFTLINEFLSNPSIDKFFEVSRKFTEALGFTSPFPNSFRKKGLILKLGKPESDSWIRHRIASRGAYVE</sequence>
<evidence type="ECO:0000313" key="8">
    <source>
        <dbReference type="EMBL" id="AKV82711.1"/>
    </source>
</evidence>
<dbReference type="Proteomes" id="UP000061362">
    <property type="component" value="Chromosome"/>
</dbReference>
<keyword evidence="1" id="KW-0067">ATP-binding</keyword>
<evidence type="ECO:0000313" key="3">
    <source>
        <dbReference type="EMBL" id="AIM26775.1"/>
    </source>
</evidence>
<dbReference type="InterPro" id="IPR020568">
    <property type="entry name" value="Ribosomal_Su5_D2-typ_SF"/>
</dbReference>
<dbReference type="PATRIC" id="fig|43687.5.peg.628"/>
<protein>
    <recommendedName>
        <fullName evidence="1">Pantoate kinase</fullName>
        <shortName evidence="1">PoK</shortName>
        <ecNumber evidence="1">2.7.1.169</ecNumber>
    </recommendedName>
</protein>
<comment type="pathway">
    <text evidence="1">Cofactor biosynthesis; coenzyme A biosynthesis.</text>
</comment>
<keyword evidence="1 3" id="KW-0808">Transferase</keyword>
<dbReference type="Proteomes" id="UP000062475">
    <property type="component" value="Chromosome"/>
</dbReference>
<dbReference type="GO" id="GO:0016301">
    <property type="term" value="F:kinase activity"/>
    <property type="evidence" value="ECO:0007669"/>
    <property type="project" value="UniProtKB-UniRule"/>
</dbReference>
<evidence type="ECO:0000259" key="2">
    <source>
        <dbReference type="Pfam" id="PF00288"/>
    </source>
</evidence>
<keyword evidence="1 3" id="KW-0418">Kinase</keyword>
<dbReference type="UniPathway" id="UPA00241"/>
<evidence type="ECO:0000313" key="14">
    <source>
        <dbReference type="Proteomes" id="UP000068832"/>
    </source>
</evidence>
<comment type="similarity">
    <text evidence="1">Belongs to the GHMP kinase family. PoK subfamily.</text>
</comment>
<evidence type="ECO:0000313" key="4">
    <source>
        <dbReference type="EMBL" id="AKV73728.1"/>
    </source>
</evidence>
<dbReference type="PANTHER" id="PTHR42282:SF1">
    <property type="entry name" value="PANTOATE KINASE"/>
    <property type="match status" value="1"/>
</dbReference>
<dbReference type="OMA" id="MLGETVF"/>
<dbReference type="Gene3D" id="3.30.230.10">
    <property type="match status" value="1"/>
</dbReference>
<name>A0A088E603_9CREN</name>
<dbReference type="EMBL" id="CP012174">
    <property type="protein sequence ID" value="AKV78219.1"/>
    <property type="molecule type" value="Genomic_DNA"/>
</dbReference>
<evidence type="ECO:0000313" key="12">
    <source>
        <dbReference type="Proteomes" id="UP000062398"/>
    </source>
</evidence>
<dbReference type="Pfam" id="PF00288">
    <property type="entry name" value="GHMP_kinases_N"/>
    <property type="match status" value="1"/>
</dbReference>
<dbReference type="InterPro" id="IPR014721">
    <property type="entry name" value="Ribsml_uS5_D2-typ_fold_subgr"/>
</dbReference>
<accession>A0A088E603</accession>
<dbReference type="OrthoDB" id="85822at2157"/>
<reference evidence="11 12" key="2">
    <citation type="journal article" date="2015" name="Genome Announc.">
        <title>Complete Genome Sequences of Evolved Arsenate-Resistant Metallosphaera sedula Strains.</title>
        <authorList>
            <person name="Ai C."/>
            <person name="McCarthy S."/>
            <person name="Schackwitz W."/>
            <person name="Martin J."/>
            <person name="Lipzen A."/>
            <person name="Blum P."/>
        </authorList>
    </citation>
    <scope>NUCLEOTIDE SEQUENCE [LARGE SCALE GENOMIC DNA]</scope>
    <source>
        <strain evidence="6 12">ARS120-1</strain>
        <strain evidence="7 11">ARS120-2</strain>
        <strain evidence="4 14">ARS50-1</strain>
        <strain evidence="5 13">ARS50-2</strain>
    </source>
</reference>
<dbReference type="Proteomes" id="UP000062398">
    <property type="component" value="Chromosome"/>
</dbReference>
<feature type="domain" description="GHMP kinase N-terminal" evidence="2">
    <location>
        <begin position="60"/>
        <end position="133"/>
    </location>
</feature>
<evidence type="ECO:0000256" key="1">
    <source>
        <dbReference type="HAMAP-Rule" id="MF_02223"/>
    </source>
</evidence>
<dbReference type="EMBL" id="CP012173">
    <property type="protein sequence ID" value="AKV75968.1"/>
    <property type="molecule type" value="Genomic_DNA"/>
</dbReference>
<keyword evidence="1" id="KW-0173">Coenzyme A biosynthesis</keyword>
<evidence type="ECO:0000313" key="9">
    <source>
        <dbReference type="Proteomes" id="UP000029084"/>
    </source>
</evidence>
<dbReference type="SUPFAM" id="SSF54211">
    <property type="entry name" value="Ribosomal protein S5 domain 2-like"/>
    <property type="match status" value="1"/>
</dbReference>
<dbReference type="Proteomes" id="UP000068832">
    <property type="component" value="Chromosome"/>
</dbReference>
<comment type="function">
    <text evidence="1">Phosphorylates (R)-pantoate to form (R)-4-phosphopantoate in the CoA biosynthesis pathway.</text>
</comment>
<dbReference type="EMBL" id="CP012172">
    <property type="protein sequence ID" value="AKV73728.1"/>
    <property type="molecule type" value="Genomic_DNA"/>
</dbReference>
<dbReference type="EC" id="2.7.1.169" evidence="1"/>
<dbReference type="AlphaFoldDB" id="A0A088E603"/>
<dbReference type="GO" id="GO:0015937">
    <property type="term" value="P:coenzyme A biosynthetic process"/>
    <property type="evidence" value="ECO:0007669"/>
    <property type="project" value="UniProtKB-UniRule"/>
</dbReference>
<gene>
    <name evidence="3" type="ORF">HA72_0613</name>
    <name evidence="4" type="ORF">MsedA_0626</name>
    <name evidence="5" type="ORF">MsedB_0626</name>
    <name evidence="6" type="ORF">MsedC_0625</name>
    <name evidence="7" type="ORF">MsedD_0626</name>
    <name evidence="8" type="ORF">MsedE_0626</name>
</gene>
<proteinExistence type="inferred from homology"/>
<dbReference type="RefSeq" id="WP_012020575.1">
    <property type="nucleotide sequence ID" value="NZ_CP008822.1"/>
</dbReference>
<dbReference type="EMBL" id="CP008822">
    <property type="protein sequence ID" value="AIM26775.1"/>
    <property type="molecule type" value="Genomic_DNA"/>
</dbReference>
<reference evidence="8 10" key="3">
    <citation type="submission" date="2015-07" db="EMBL/GenBank/DDBJ databases">
        <title>Physiological, transcriptional responses and genome re-sequencing of acid resistant extremely thermoacidophilic Metallosphaera sedula SARC-M1.</title>
        <authorList>
            <person name="Ai C."/>
            <person name="McCarthy S."/>
            <person name="Eckrich V."/>
            <person name="Rudrappa D."/>
            <person name="Qiu G."/>
            <person name="Blum P."/>
        </authorList>
    </citation>
    <scope>NUCLEOTIDE SEQUENCE [LARGE SCALE GENOMIC DNA]</scope>
    <source>
        <strain evidence="8 10">SARC-M1</strain>
    </source>
</reference>
<dbReference type="HAMAP" id="MF_02223">
    <property type="entry name" value="Pantoate_kinase"/>
    <property type="match status" value="1"/>
</dbReference>
<evidence type="ECO:0000313" key="13">
    <source>
        <dbReference type="Proteomes" id="UP000062475"/>
    </source>
</evidence>
<dbReference type="InterPro" id="IPR006204">
    <property type="entry name" value="GHMP_kinase_N_dom"/>
</dbReference>